<dbReference type="Gene3D" id="3.30.9.10">
    <property type="entry name" value="D-Amino Acid Oxidase, subunit A, domain 2"/>
    <property type="match status" value="1"/>
</dbReference>
<dbReference type="GO" id="GO:0071949">
    <property type="term" value="F:FAD binding"/>
    <property type="evidence" value="ECO:0007669"/>
    <property type="project" value="InterPro"/>
</dbReference>
<dbReference type="SUPFAM" id="SSF51905">
    <property type="entry name" value="FAD/NAD(P)-binding domain"/>
    <property type="match status" value="1"/>
</dbReference>
<name>A0A0U0ZJS5_9MYCO</name>
<organism evidence="3 4">
    <name type="scientific">Mycobacteroides abscessus</name>
    <dbReference type="NCBI Taxonomy" id="36809"/>
    <lineage>
        <taxon>Bacteria</taxon>
        <taxon>Bacillati</taxon>
        <taxon>Actinomycetota</taxon>
        <taxon>Actinomycetes</taxon>
        <taxon>Mycobacteriales</taxon>
        <taxon>Mycobacteriaceae</taxon>
        <taxon>Mycobacteroides</taxon>
    </lineage>
</organism>
<dbReference type="GO" id="GO:0008688">
    <property type="term" value="F:3-(3-hydroxyphenyl)propionate hydroxylase activity"/>
    <property type="evidence" value="ECO:0007669"/>
    <property type="project" value="UniProtKB-EC"/>
</dbReference>
<dbReference type="EC" id="1.14.13.127" evidence="3"/>
<dbReference type="InterPro" id="IPR002938">
    <property type="entry name" value="FAD-bd"/>
</dbReference>
<keyword evidence="1 3" id="KW-0560">Oxidoreductase</keyword>
<dbReference type="InterPro" id="IPR050631">
    <property type="entry name" value="PheA/TfdB_FAD_monoxygenase"/>
</dbReference>
<evidence type="ECO:0000256" key="1">
    <source>
        <dbReference type="ARBA" id="ARBA00023002"/>
    </source>
</evidence>
<evidence type="ECO:0000259" key="2">
    <source>
        <dbReference type="Pfam" id="PF01494"/>
    </source>
</evidence>
<evidence type="ECO:0000313" key="4">
    <source>
        <dbReference type="Proteomes" id="UP000045782"/>
    </source>
</evidence>
<reference evidence="3 4" key="1">
    <citation type="submission" date="2015-03" db="EMBL/GenBank/DDBJ databases">
        <authorList>
            <person name="Murphy D."/>
        </authorList>
    </citation>
    <scope>NUCLEOTIDE SEQUENCE [LARGE SCALE GENOMIC DNA]</scope>
    <source>
        <strain evidence="3 4">PAP088</strain>
    </source>
</reference>
<dbReference type="PANTHER" id="PTHR43476:SF3">
    <property type="entry name" value="FAD-BINDING MONOOXYGENASE"/>
    <property type="match status" value="1"/>
</dbReference>
<proteinExistence type="predicted"/>
<evidence type="ECO:0000313" key="3">
    <source>
        <dbReference type="EMBL" id="CPV36399.1"/>
    </source>
</evidence>
<dbReference type="GO" id="GO:0019622">
    <property type="term" value="P:3-(3-hydroxy)phenylpropionate catabolic process"/>
    <property type="evidence" value="ECO:0007669"/>
    <property type="project" value="TreeGrafter"/>
</dbReference>
<feature type="domain" description="FAD-binding" evidence="2">
    <location>
        <begin position="37"/>
        <end position="378"/>
    </location>
</feature>
<gene>
    <name evidence="3" type="primary">mhpA</name>
    <name evidence="3" type="ORF">ERS075579_00777</name>
</gene>
<sequence length="533" mass="58382">MTDDLLWPRCRGPETGGDRRCADPAPVVNASAQPSFPVVIIGAGPTGVTAATLLAQHGVQCLLLDRWATVYPQPRAVHLDDEIYRILAQLGIAEQFATISRPGAGMRLLDHRGQILSQIARAPIGTHGYPQANMFDQPELEQLLRANLTNYPQVSLRGGVEVTTIAHISASQVQVTFTNRDSGDQHKVTATYVLGCDGANSMVRAAIGASMTARQFAQRWLVVDLNTDADLGHWDGVHHLCDPDRATTFMRVGERRYRWEFKLRHDETVADYDTVEKLRPLIAVWTGASAISELTLVRVTEYTFRAHVASHWRDRNVFILGDAAHLTPPFVGQGMGAGIRDAANLTWKLAGVLGGQLPTYVLDTYEQERKPHAWKMITIALSVGAAMTARGTAATAIRNLLLPRLQYIPGLRSRIQHSGTPALTRSALVIKTARRRQLAGTQIPNLVLSQGHRIDTLLGSGFALVTSETVDADQQAQLHRRGAAIIVEPRGSGLDRWLRRGGARAALIRPDRTVMQTARHPSEISFTHDGQAS</sequence>
<dbReference type="Proteomes" id="UP000045782">
    <property type="component" value="Unassembled WGS sequence"/>
</dbReference>
<accession>A0A0U0ZJS5</accession>
<dbReference type="PRINTS" id="PR00420">
    <property type="entry name" value="RNGMNOXGNASE"/>
</dbReference>
<dbReference type="Pfam" id="PF01494">
    <property type="entry name" value="FAD_binding_3"/>
    <property type="match status" value="1"/>
</dbReference>
<dbReference type="PANTHER" id="PTHR43476">
    <property type="entry name" value="3-(3-HYDROXY-PHENYL)PROPIONATE/3-HYDROXYCINNAMIC ACID HYDROXYLASE"/>
    <property type="match status" value="1"/>
</dbReference>
<protein>
    <submittedName>
        <fullName evidence="3">Putative 3-(3-hydroxy-phenyl) propionate hydroxylase</fullName>
        <ecNumber evidence="3">1.14.13.127</ecNumber>
    </submittedName>
</protein>
<dbReference type="AlphaFoldDB" id="A0A0U0ZJS5"/>
<dbReference type="EMBL" id="CSWP01000001">
    <property type="protein sequence ID" value="CPV36399.1"/>
    <property type="molecule type" value="Genomic_DNA"/>
</dbReference>
<dbReference type="InterPro" id="IPR036188">
    <property type="entry name" value="FAD/NAD-bd_sf"/>
</dbReference>
<dbReference type="Gene3D" id="3.50.50.60">
    <property type="entry name" value="FAD/NAD(P)-binding domain"/>
    <property type="match status" value="1"/>
</dbReference>
<dbReference type="NCBIfam" id="NF004829">
    <property type="entry name" value="PRK06183.1-3"/>
    <property type="match status" value="1"/>
</dbReference>